<dbReference type="SUPFAM" id="SSF52821">
    <property type="entry name" value="Rhodanese/Cell cycle control phosphatase"/>
    <property type="match status" value="1"/>
</dbReference>
<evidence type="ECO:0000259" key="2">
    <source>
        <dbReference type="PROSITE" id="PS50206"/>
    </source>
</evidence>
<feature type="chain" id="PRO_5013354291" description="Rhodanese domain-containing protein" evidence="1">
    <location>
        <begin position="28"/>
        <end position="108"/>
    </location>
</feature>
<reference evidence="4" key="1">
    <citation type="submission" date="2017-08" db="EMBL/GenBank/DDBJ databases">
        <title>A dynamic microbial community with high functional redundancy inhabits the cold, oxic subseafloor aquifer.</title>
        <authorList>
            <person name="Tully B.J."/>
            <person name="Wheat C.G."/>
            <person name="Glazer B.T."/>
            <person name="Huber J.A."/>
        </authorList>
    </citation>
    <scope>NUCLEOTIDE SEQUENCE [LARGE SCALE GENOMIC DNA]</scope>
</reference>
<gene>
    <name evidence="3" type="ORF">COC19_02365</name>
</gene>
<dbReference type="PROSITE" id="PS50206">
    <property type="entry name" value="RHODANESE_3"/>
    <property type="match status" value="1"/>
</dbReference>
<comment type="caution">
    <text evidence="3">The sequence shown here is derived from an EMBL/GenBank/DDBJ whole genome shotgun (WGS) entry which is preliminary data.</text>
</comment>
<proteinExistence type="predicted"/>
<sequence>MISRSIPLIFSLLATLTLGGLCSTAIAEEAVDTNDGGIWIDVRSKRAYRAGHLEGAINIPHGDIGHKIFAAAPDLYQIVHIYDGTLYGTFAGLALEMLMELGYQEVVN</sequence>
<keyword evidence="1" id="KW-0732">Signal</keyword>
<feature type="signal peptide" evidence="1">
    <location>
        <begin position="1"/>
        <end position="27"/>
    </location>
</feature>
<name>A0A2A4MRQ9_9GAMM</name>
<evidence type="ECO:0000313" key="3">
    <source>
        <dbReference type="EMBL" id="PCH62741.1"/>
    </source>
</evidence>
<dbReference type="Gene3D" id="3.40.250.10">
    <property type="entry name" value="Rhodanese-like domain"/>
    <property type="match status" value="1"/>
</dbReference>
<dbReference type="CDD" id="cd00158">
    <property type="entry name" value="RHOD"/>
    <property type="match status" value="1"/>
</dbReference>
<accession>A0A2A4MRQ9</accession>
<dbReference type="InterPro" id="IPR036873">
    <property type="entry name" value="Rhodanese-like_dom_sf"/>
</dbReference>
<evidence type="ECO:0000313" key="4">
    <source>
        <dbReference type="Proteomes" id="UP000218172"/>
    </source>
</evidence>
<dbReference type="Pfam" id="PF00581">
    <property type="entry name" value="Rhodanese"/>
    <property type="match status" value="1"/>
</dbReference>
<dbReference type="Proteomes" id="UP000218172">
    <property type="component" value="Unassembled WGS sequence"/>
</dbReference>
<organism evidence="3 4">
    <name type="scientific">SAR86 cluster bacterium</name>
    <dbReference type="NCBI Taxonomy" id="2030880"/>
    <lineage>
        <taxon>Bacteria</taxon>
        <taxon>Pseudomonadati</taxon>
        <taxon>Pseudomonadota</taxon>
        <taxon>Gammaproteobacteria</taxon>
        <taxon>SAR86 cluster</taxon>
    </lineage>
</organism>
<protein>
    <recommendedName>
        <fullName evidence="2">Rhodanese domain-containing protein</fullName>
    </recommendedName>
</protein>
<evidence type="ECO:0000256" key="1">
    <source>
        <dbReference type="SAM" id="SignalP"/>
    </source>
</evidence>
<feature type="non-terminal residue" evidence="3">
    <location>
        <position position="108"/>
    </location>
</feature>
<dbReference type="EMBL" id="NVQR01000034">
    <property type="protein sequence ID" value="PCH62741.1"/>
    <property type="molecule type" value="Genomic_DNA"/>
</dbReference>
<dbReference type="InterPro" id="IPR001763">
    <property type="entry name" value="Rhodanese-like_dom"/>
</dbReference>
<feature type="domain" description="Rhodanese" evidence="2">
    <location>
        <begin position="33"/>
        <end position="108"/>
    </location>
</feature>
<dbReference type="AlphaFoldDB" id="A0A2A4MRQ9"/>